<proteinExistence type="predicted"/>
<evidence type="ECO:0000313" key="1">
    <source>
        <dbReference type="EMBL" id="KAF2845093.1"/>
    </source>
</evidence>
<dbReference type="Proteomes" id="UP000799423">
    <property type="component" value="Unassembled WGS sequence"/>
</dbReference>
<protein>
    <submittedName>
        <fullName evidence="1">Uncharacterized protein</fullName>
    </submittedName>
</protein>
<evidence type="ECO:0000313" key="2">
    <source>
        <dbReference type="Proteomes" id="UP000799423"/>
    </source>
</evidence>
<organism evidence="1 2">
    <name type="scientific">Plenodomus tracheiphilus IPT5</name>
    <dbReference type="NCBI Taxonomy" id="1408161"/>
    <lineage>
        <taxon>Eukaryota</taxon>
        <taxon>Fungi</taxon>
        <taxon>Dikarya</taxon>
        <taxon>Ascomycota</taxon>
        <taxon>Pezizomycotina</taxon>
        <taxon>Dothideomycetes</taxon>
        <taxon>Pleosporomycetidae</taxon>
        <taxon>Pleosporales</taxon>
        <taxon>Pleosporineae</taxon>
        <taxon>Leptosphaeriaceae</taxon>
        <taxon>Plenodomus</taxon>
    </lineage>
</organism>
<dbReference type="OrthoDB" id="3686782at2759"/>
<accession>A0A6A7APV7</accession>
<reference evidence="1" key="1">
    <citation type="submission" date="2020-01" db="EMBL/GenBank/DDBJ databases">
        <authorList>
            <consortium name="DOE Joint Genome Institute"/>
            <person name="Haridas S."/>
            <person name="Albert R."/>
            <person name="Binder M."/>
            <person name="Bloem J."/>
            <person name="Labutti K."/>
            <person name="Salamov A."/>
            <person name="Andreopoulos B."/>
            <person name="Baker S.E."/>
            <person name="Barry K."/>
            <person name="Bills G."/>
            <person name="Bluhm B.H."/>
            <person name="Cannon C."/>
            <person name="Castanera R."/>
            <person name="Culley D.E."/>
            <person name="Daum C."/>
            <person name="Ezra D."/>
            <person name="Gonzalez J.B."/>
            <person name="Henrissat B."/>
            <person name="Kuo A."/>
            <person name="Liang C."/>
            <person name="Lipzen A."/>
            <person name="Lutzoni F."/>
            <person name="Magnuson J."/>
            <person name="Mondo S."/>
            <person name="Nolan M."/>
            <person name="Ohm R."/>
            <person name="Pangilinan J."/>
            <person name="Park H.-J."/>
            <person name="Ramirez L."/>
            <person name="Alfaro M."/>
            <person name="Sun H."/>
            <person name="Tritt A."/>
            <person name="Yoshinaga Y."/>
            <person name="Zwiers L.-H."/>
            <person name="Turgeon B.G."/>
            <person name="Goodwin S.B."/>
            <person name="Spatafora J.W."/>
            <person name="Crous P.W."/>
            <person name="Grigoriev I.V."/>
        </authorList>
    </citation>
    <scope>NUCLEOTIDE SEQUENCE</scope>
    <source>
        <strain evidence="1">IPT5</strain>
    </source>
</reference>
<gene>
    <name evidence="1" type="ORF">T440DRAFT_522930</name>
</gene>
<name>A0A6A7APV7_9PLEO</name>
<dbReference type="EMBL" id="MU006354">
    <property type="protein sequence ID" value="KAF2845093.1"/>
    <property type="molecule type" value="Genomic_DNA"/>
</dbReference>
<sequence>MQLSEITYIALAAVAMMTGVEGRGIGRAGGKAGGRTGGKAGKAAEHAGNAAGAAGTASSFVPAGGDHSRHNCCRNAGSGWVLDDWAKSLTATACGNYDTAQLIDGVCVEAAGYSISGDSFFESCRALAPGDKNVGAGYRGTC</sequence>
<keyword evidence="2" id="KW-1185">Reference proteome</keyword>
<dbReference type="AlphaFoldDB" id="A0A6A7APV7"/>